<dbReference type="PROSITE" id="PS50011">
    <property type="entry name" value="PROTEIN_KINASE_DOM"/>
    <property type="match status" value="1"/>
</dbReference>
<keyword evidence="4" id="KW-1185">Reference proteome</keyword>
<dbReference type="SUPFAM" id="SSF56112">
    <property type="entry name" value="Protein kinase-like (PK-like)"/>
    <property type="match status" value="1"/>
</dbReference>
<sequence>MLRAFAVGTAEGGLAALHAAGIAHRDITPGNVVLAPDGPRIVDFGIATDIGADRTADRSASYGTPGRVAVDADGAPVPAEYASGDWEVRVEFTDTGGGAGVEDPQITSAGDGFGDRRPRRHLTRRRRGERSGARRGAADPGHRPGPCPPTRARRARPEALSAVRPLGRRTWRWIRAGNPHCRHDAHVRAWSVMYGEAPSGPAAAGAGSGTAGFRGPGFGALHL</sequence>
<feature type="region of interest" description="Disordered" evidence="1">
    <location>
        <begin position="94"/>
        <end position="159"/>
    </location>
</feature>
<reference evidence="3 4" key="1">
    <citation type="submission" date="2016-11" db="EMBL/GenBank/DDBJ databases">
        <authorList>
            <person name="Jaros S."/>
            <person name="Januszkiewicz K."/>
            <person name="Wedrychowicz H."/>
        </authorList>
    </citation>
    <scope>NUCLEOTIDE SEQUENCE [LARGE SCALE GENOMIC DNA]</scope>
    <source>
        <strain evidence="3 4">CGMCC 4.5723</strain>
    </source>
</reference>
<dbReference type="Gene3D" id="1.10.510.10">
    <property type="entry name" value="Transferase(Phosphotransferase) domain 1"/>
    <property type="match status" value="1"/>
</dbReference>
<name>A0A1M6L667_9ACTN</name>
<dbReference type="STRING" id="758803.SAMN05421803_10892"/>
<dbReference type="AlphaFoldDB" id="A0A1M6L667"/>
<keyword evidence="3" id="KW-0418">Kinase</keyword>
<proteinExistence type="predicted"/>
<accession>A0A1M6L667</accession>
<dbReference type="Proteomes" id="UP000184452">
    <property type="component" value="Unassembled WGS sequence"/>
</dbReference>
<dbReference type="EMBL" id="FQZK01000008">
    <property type="protein sequence ID" value="SHJ66682.1"/>
    <property type="molecule type" value="Genomic_DNA"/>
</dbReference>
<dbReference type="InterPro" id="IPR000719">
    <property type="entry name" value="Prot_kinase_dom"/>
</dbReference>
<protein>
    <submittedName>
        <fullName evidence="3">Protein kinase domain-containing protein</fullName>
    </submittedName>
</protein>
<gene>
    <name evidence="3" type="ORF">SAMN05421803_10892</name>
</gene>
<evidence type="ECO:0000313" key="3">
    <source>
        <dbReference type="EMBL" id="SHJ66682.1"/>
    </source>
</evidence>
<dbReference type="InterPro" id="IPR011009">
    <property type="entry name" value="Kinase-like_dom_sf"/>
</dbReference>
<feature type="domain" description="Protein kinase" evidence="2">
    <location>
        <begin position="1"/>
        <end position="223"/>
    </location>
</feature>
<dbReference type="GO" id="GO:0004672">
    <property type="term" value="F:protein kinase activity"/>
    <property type="evidence" value="ECO:0007669"/>
    <property type="project" value="InterPro"/>
</dbReference>
<feature type="compositionally biased region" description="Basic residues" evidence="1">
    <location>
        <begin position="117"/>
        <end position="128"/>
    </location>
</feature>
<dbReference type="GO" id="GO:0005524">
    <property type="term" value="F:ATP binding"/>
    <property type="evidence" value="ECO:0007669"/>
    <property type="project" value="InterPro"/>
</dbReference>
<keyword evidence="3" id="KW-0808">Transferase</keyword>
<evidence type="ECO:0000256" key="1">
    <source>
        <dbReference type="SAM" id="MobiDB-lite"/>
    </source>
</evidence>
<feature type="compositionally biased region" description="Basic and acidic residues" evidence="1">
    <location>
        <begin position="129"/>
        <end position="142"/>
    </location>
</feature>
<organism evidence="3 4">
    <name type="scientific">Nocardiopsis flavescens</name>
    <dbReference type="NCBI Taxonomy" id="758803"/>
    <lineage>
        <taxon>Bacteria</taxon>
        <taxon>Bacillati</taxon>
        <taxon>Actinomycetota</taxon>
        <taxon>Actinomycetes</taxon>
        <taxon>Streptosporangiales</taxon>
        <taxon>Nocardiopsidaceae</taxon>
        <taxon>Nocardiopsis</taxon>
    </lineage>
</organism>
<evidence type="ECO:0000313" key="4">
    <source>
        <dbReference type="Proteomes" id="UP000184452"/>
    </source>
</evidence>
<evidence type="ECO:0000259" key="2">
    <source>
        <dbReference type="PROSITE" id="PS50011"/>
    </source>
</evidence>